<comment type="caution">
    <text evidence="2">The sequence shown here is derived from an EMBL/GenBank/DDBJ whole genome shotgun (WGS) entry which is preliminary data.</text>
</comment>
<dbReference type="EMBL" id="SHMQ01000005">
    <property type="protein sequence ID" value="RZV39900.1"/>
    <property type="molecule type" value="Genomic_DNA"/>
</dbReference>
<sequence length="203" mass="22445">MPIKTKRIFILPVAATVLSILILYRFLLLACGKIINALYNAIFDRHLDFTGVILYDAKYLGLFALLILMSLTDSLFEKIKVPNAIFLIVLGFIFAAAGGERLLSVVEWALIGSGIFVVVNITRLGSYAMGDVLCAGAIGIFVGVWNMLAIALFSIIMGIIAMRFGIYGASIFRKTEKLQLHMAFVPFLLLSTAVLFYFGRMKF</sequence>
<evidence type="ECO:0000313" key="3">
    <source>
        <dbReference type="Proteomes" id="UP000322454"/>
    </source>
</evidence>
<accession>A0A520XFF1</accession>
<keyword evidence="1" id="KW-0812">Transmembrane</keyword>
<organism evidence="2 3">
    <name type="scientific">Candidatus Acidulodesulfobacterium acidiphilum</name>
    <dbReference type="NCBI Taxonomy" id="2597224"/>
    <lineage>
        <taxon>Bacteria</taxon>
        <taxon>Deltaproteobacteria</taxon>
        <taxon>Candidatus Acidulodesulfobacterales</taxon>
        <taxon>Candidatus Acidulodesulfobacterium</taxon>
    </lineage>
</organism>
<feature type="transmembrane region" description="Helical" evidence="1">
    <location>
        <begin position="9"/>
        <end position="29"/>
    </location>
</feature>
<feature type="transmembrane region" description="Helical" evidence="1">
    <location>
        <begin position="178"/>
        <end position="198"/>
    </location>
</feature>
<feature type="transmembrane region" description="Helical" evidence="1">
    <location>
        <begin position="81"/>
        <end position="99"/>
    </location>
</feature>
<keyword evidence="1" id="KW-1133">Transmembrane helix</keyword>
<gene>
    <name evidence="2" type="ORF">EVJ48_02965</name>
</gene>
<reference evidence="2 3" key="1">
    <citation type="submission" date="2019-01" db="EMBL/GenBank/DDBJ databases">
        <title>Insights into ecological role of a new deltaproteobacterial order Candidatus Sinidesulfobacterales (Sva0485) by metagenomics and metatranscriptomics.</title>
        <authorList>
            <person name="Tan S."/>
            <person name="Liu J."/>
            <person name="Fang Y."/>
            <person name="Hedlund B."/>
            <person name="Lian Z.-H."/>
            <person name="Huang L.-Y."/>
            <person name="Li J.-T."/>
            <person name="Huang L.-N."/>
            <person name="Li W.-J."/>
            <person name="Jiang H.-C."/>
            <person name="Dong H.-L."/>
            <person name="Shu W.-S."/>
        </authorList>
    </citation>
    <scope>NUCLEOTIDE SEQUENCE [LARGE SCALE GENOMIC DNA]</scope>
    <source>
        <strain evidence="2">AP4</strain>
    </source>
</reference>
<proteinExistence type="predicted"/>
<feature type="transmembrane region" description="Helical" evidence="1">
    <location>
        <begin position="49"/>
        <end position="69"/>
    </location>
</feature>
<protein>
    <submittedName>
        <fullName evidence="2">Uncharacterized protein</fullName>
    </submittedName>
</protein>
<dbReference type="AlphaFoldDB" id="A0A520XFF1"/>
<keyword evidence="1" id="KW-0472">Membrane</keyword>
<evidence type="ECO:0000313" key="2">
    <source>
        <dbReference type="EMBL" id="RZV39900.1"/>
    </source>
</evidence>
<feature type="transmembrane region" description="Helical" evidence="1">
    <location>
        <begin position="133"/>
        <end position="166"/>
    </location>
</feature>
<dbReference type="Proteomes" id="UP000322454">
    <property type="component" value="Unassembled WGS sequence"/>
</dbReference>
<feature type="transmembrane region" description="Helical" evidence="1">
    <location>
        <begin position="105"/>
        <end position="121"/>
    </location>
</feature>
<evidence type="ECO:0000256" key="1">
    <source>
        <dbReference type="SAM" id="Phobius"/>
    </source>
</evidence>
<name>A0A520XFF1_9DELT</name>